<dbReference type="Proteomes" id="UP000030765">
    <property type="component" value="Unassembled WGS sequence"/>
</dbReference>
<reference evidence="2" key="2">
    <citation type="submission" date="2020-05" db="UniProtKB">
        <authorList>
            <consortium name="EnsemblMetazoa"/>
        </authorList>
    </citation>
    <scope>IDENTIFICATION</scope>
</reference>
<dbReference type="AlphaFoldDB" id="A0A084WCB9"/>
<reference evidence="1 3" key="1">
    <citation type="journal article" date="2014" name="BMC Genomics">
        <title>Genome sequence of Anopheles sinensis provides insight into genetics basis of mosquito competence for malaria parasites.</title>
        <authorList>
            <person name="Zhou D."/>
            <person name="Zhang D."/>
            <person name="Ding G."/>
            <person name="Shi L."/>
            <person name="Hou Q."/>
            <person name="Ye Y."/>
            <person name="Xu Y."/>
            <person name="Zhou H."/>
            <person name="Xiong C."/>
            <person name="Li S."/>
            <person name="Yu J."/>
            <person name="Hong S."/>
            <person name="Yu X."/>
            <person name="Zou P."/>
            <person name="Chen C."/>
            <person name="Chang X."/>
            <person name="Wang W."/>
            <person name="Lv Y."/>
            <person name="Sun Y."/>
            <person name="Ma L."/>
            <person name="Shen B."/>
            <person name="Zhu C."/>
        </authorList>
    </citation>
    <scope>NUCLEOTIDE SEQUENCE [LARGE SCALE GENOMIC DNA]</scope>
</reference>
<sequence length="74" mass="8517">MTTVKTAGVGDAFFQNVALVVEHHLPRFLLDCPLVWRKEFRLSSMSPMSRMRYLVRHQTFLSCNNACDKLSAMI</sequence>
<name>A0A084WCB9_ANOSI</name>
<keyword evidence="3" id="KW-1185">Reference proteome</keyword>
<dbReference type="EnsemblMetazoa" id="ASIC015916-RA">
    <property type="protein sequence ID" value="ASIC015916-PA"/>
    <property type="gene ID" value="ASIC015916"/>
</dbReference>
<gene>
    <name evidence="1" type="ORF">ZHAS_00015916</name>
</gene>
<dbReference type="VEuPathDB" id="VectorBase:ASIC015916"/>
<proteinExistence type="predicted"/>
<evidence type="ECO:0000313" key="1">
    <source>
        <dbReference type="EMBL" id="KFB47863.1"/>
    </source>
</evidence>
<evidence type="ECO:0000313" key="3">
    <source>
        <dbReference type="Proteomes" id="UP000030765"/>
    </source>
</evidence>
<dbReference type="EMBL" id="KE525335">
    <property type="protein sequence ID" value="KFB47863.1"/>
    <property type="molecule type" value="Genomic_DNA"/>
</dbReference>
<protein>
    <submittedName>
        <fullName evidence="1 2">Uncharacterized protein</fullName>
    </submittedName>
</protein>
<accession>A0A084WCB9</accession>
<evidence type="ECO:0000313" key="2">
    <source>
        <dbReference type="EnsemblMetazoa" id="ASIC015916-PA"/>
    </source>
</evidence>
<organism evidence="1">
    <name type="scientific">Anopheles sinensis</name>
    <name type="common">Mosquito</name>
    <dbReference type="NCBI Taxonomy" id="74873"/>
    <lineage>
        <taxon>Eukaryota</taxon>
        <taxon>Metazoa</taxon>
        <taxon>Ecdysozoa</taxon>
        <taxon>Arthropoda</taxon>
        <taxon>Hexapoda</taxon>
        <taxon>Insecta</taxon>
        <taxon>Pterygota</taxon>
        <taxon>Neoptera</taxon>
        <taxon>Endopterygota</taxon>
        <taxon>Diptera</taxon>
        <taxon>Nematocera</taxon>
        <taxon>Culicoidea</taxon>
        <taxon>Culicidae</taxon>
        <taxon>Anophelinae</taxon>
        <taxon>Anopheles</taxon>
    </lineage>
</organism>
<dbReference type="EMBL" id="ATLV01022651">
    <property type="status" value="NOT_ANNOTATED_CDS"/>
    <property type="molecule type" value="Genomic_DNA"/>
</dbReference>